<gene>
    <name evidence="2" type="ORF">GCM10020367_20510</name>
</gene>
<reference evidence="3" key="1">
    <citation type="journal article" date="2019" name="Int. J. Syst. Evol. Microbiol.">
        <title>The Global Catalogue of Microorganisms (GCM) 10K type strain sequencing project: providing services to taxonomists for standard genome sequencing and annotation.</title>
        <authorList>
            <consortium name="The Broad Institute Genomics Platform"/>
            <consortium name="The Broad Institute Genome Sequencing Center for Infectious Disease"/>
            <person name="Wu L."/>
            <person name="Ma J."/>
        </authorList>
    </citation>
    <scope>NUCLEOTIDE SEQUENCE [LARGE SCALE GENOMIC DNA]</scope>
    <source>
        <strain evidence="3">JCM 9651</strain>
    </source>
</reference>
<evidence type="ECO:0000256" key="1">
    <source>
        <dbReference type="SAM" id="MobiDB-lite"/>
    </source>
</evidence>
<sequence length="158" mass="17154">MILTTSALGDTADAIARTLGPEWRILPPGGEDGTAMLIHDGDSAPMITLRTLFSGAVVQLALNCTGTAYNPNSQQWTEGTFYAWNMAVPLTSVDDDQDPADVIAERIQHDLLPAVDRKPRHVGDRPWETETDTPTVKAEPAPKPKARRARKKPAKTNA</sequence>
<evidence type="ECO:0000313" key="3">
    <source>
        <dbReference type="Proteomes" id="UP001499990"/>
    </source>
</evidence>
<name>A0ABP6S968_9ACTN</name>
<dbReference type="EMBL" id="BAAAYL010000001">
    <property type="protein sequence ID" value="GAA3371122.1"/>
    <property type="molecule type" value="Genomic_DNA"/>
</dbReference>
<feature type="compositionally biased region" description="Basic residues" evidence="1">
    <location>
        <begin position="144"/>
        <end position="158"/>
    </location>
</feature>
<protein>
    <submittedName>
        <fullName evidence="2">Uncharacterized protein</fullName>
    </submittedName>
</protein>
<organism evidence="2 3">
    <name type="scientific">Streptomyces sannanensis</name>
    <dbReference type="NCBI Taxonomy" id="285536"/>
    <lineage>
        <taxon>Bacteria</taxon>
        <taxon>Bacillati</taxon>
        <taxon>Actinomycetota</taxon>
        <taxon>Actinomycetes</taxon>
        <taxon>Kitasatosporales</taxon>
        <taxon>Streptomycetaceae</taxon>
        <taxon>Streptomyces</taxon>
    </lineage>
</organism>
<accession>A0ABP6S968</accession>
<proteinExistence type="predicted"/>
<dbReference type="Proteomes" id="UP001499990">
    <property type="component" value="Unassembled WGS sequence"/>
</dbReference>
<feature type="region of interest" description="Disordered" evidence="1">
    <location>
        <begin position="114"/>
        <end position="158"/>
    </location>
</feature>
<evidence type="ECO:0000313" key="2">
    <source>
        <dbReference type="EMBL" id="GAA3371122.1"/>
    </source>
</evidence>
<comment type="caution">
    <text evidence="2">The sequence shown here is derived from an EMBL/GenBank/DDBJ whole genome shotgun (WGS) entry which is preliminary data.</text>
</comment>
<feature type="compositionally biased region" description="Basic and acidic residues" evidence="1">
    <location>
        <begin position="114"/>
        <end position="128"/>
    </location>
</feature>
<keyword evidence="3" id="KW-1185">Reference proteome</keyword>
<dbReference type="RefSeq" id="WP_345035959.1">
    <property type="nucleotide sequence ID" value="NZ_BAAAYL010000001.1"/>
</dbReference>